<dbReference type="EMBL" id="JADHEC010000015">
    <property type="protein sequence ID" value="MBF2708558.1"/>
    <property type="molecule type" value="Genomic_DNA"/>
</dbReference>
<organism evidence="1 2">
    <name type="scientific">Flavobacterium soyangense</name>
    <dbReference type="NCBI Taxonomy" id="2023265"/>
    <lineage>
        <taxon>Bacteria</taxon>
        <taxon>Pseudomonadati</taxon>
        <taxon>Bacteroidota</taxon>
        <taxon>Flavobacteriia</taxon>
        <taxon>Flavobacteriales</taxon>
        <taxon>Flavobacteriaceae</taxon>
        <taxon>Flavobacterium</taxon>
    </lineage>
</organism>
<name>A0A930XZ64_9FLAO</name>
<gene>
    <name evidence="1" type="ORF">IR213_08140</name>
</gene>
<dbReference type="RefSeq" id="WP_194311813.1">
    <property type="nucleotide sequence ID" value="NZ_JADHEC010000015.1"/>
</dbReference>
<protein>
    <submittedName>
        <fullName evidence="1">Uncharacterized protein</fullName>
    </submittedName>
</protein>
<sequence>MDKRALECYAMIGSREPIIEWLKSEGVKTKKEAYLKLKPIKGGIAMGTFLSGAGNSRTFDSSNSFFDRIISTFED</sequence>
<keyword evidence="2" id="KW-1185">Reference proteome</keyword>
<comment type="caution">
    <text evidence="1">The sequence shown here is derived from an EMBL/GenBank/DDBJ whole genome shotgun (WGS) entry which is preliminary data.</text>
</comment>
<dbReference type="AlphaFoldDB" id="A0A930XZ64"/>
<evidence type="ECO:0000313" key="2">
    <source>
        <dbReference type="Proteomes" id="UP000646211"/>
    </source>
</evidence>
<reference evidence="1" key="1">
    <citation type="submission" date="2020-11" db="EMBL/GenBank/DDBJ databases">
        <title>Genome of Flavobacterium soyangense.</title>
        <authorList>
            <person name="Liu Q."/>
            <person name="Xin Y.-H."/>
        </authorList>
    </citation>
    <scope>NUCLEOTIDE SEQUENCE</scope>
    <source>
        <strain evidence="1">CGMCC 1.13493</strain>
    </source>
</reference>
<proteinExistence type="predicted"/>
<dbReference type="Proteomes" id="UP000646211">
    <property type="component" value="Unassembled WGS sequence"/>
</dbReference>
<accession>A0A930XZ64</accession>
<evidence type="ECO:0000313" key="1">
    <source>
        <dbReference type="EMBL" id="MBF2708558.1"/>
    </source>
</evidence>